<dbReference type="Pfam" id="PF04365">
    <property type="entry name" value="BrnT_toxin"/>
    <property type="match status" value="1"/>
</dbReference>
<dbReference type="Gene3D" id="3.10.450.530">
    <property type="entry name" value="Ribonuclease toxin, BrnT, of type II toxin-antitoxin system"/>
    <property type="match status" value="1"/>
</dbReference>
<gene>
    <name evidence="1" type="ORF">MNBD_GAMMA18-2328</name>
</gene>
<evidence type="ECO:0008006" key="2">
    <source>
        <dbReference type="Google" id="ProtNLM"/>
    </source>
</evidence>
<reference evidence="1" key="1">
    <citation type="submission" date="2018-06" db="EMBL/GenBank/DDBJ databases">
        <authorList>
            <person name="Zhirakovskaya E."/>
        </authorList>
    </citation>
    <scope>NUCLEOTIDE SEQUENCE</scope>
</reference>
<dbReference type="InterPro" id="IPR038573">
    <property type="entry name" value="BrnT_sf"/>
</dbReference>
<dbReference type="AlphaFoldDB" id="A0A3B0ZS59"/>
<dbReference type="InterPro" id="IPR007460">
    <property type="entry name" value="BrnT_toxin"/>
</dbReference>
<sequence length="89" mass="10635">MQFEWDRSKNEKNILKHGIDFRAAARIFDDPNFIVNEDDRHDYGEIRYQIIGAVDPHGVLLVVYTERHKNTIRIISARKANKKERHLYQ</sequence>
<organism evidence="1">
    <name type="scientific">hydrothermal vent metagenome</name>
    <dbReference type="NCBI Taxonomy" id="652676"/>
    <lineage>
        <taxon>unclassified sequences</taxon>
        <taxon>metagenomes</taxon>
        <taxon>ecological metagenomes</taxon>
    </lineage>
</organism>
<evidence type="ECO:0000313" key="1">
    <source>
        <dbReference type="EMBL" id="VAW90272.1"/>
    </source>
</evidence>
<dbReference type="EMBL" id="UOFP01000316">
    <property type="protein sequence ID" value="VAW90272.1"/>
    <property type="molecule type" value="Genomic_DNA"/>
</dbReference>
<name>A0A3B0ZS59_9ZZZZ</name>
<proteinExistence type="predicted"/>
<protein>
    <recommendedName>
        <fullName evidence="2">COGs COG2929</fullName>
    </recommendedName>
</protein>
<accession>A0A3B0ZS59</accession>